<dbReference type="InterPro" id="IPR015720">
    <property type="entry name" value="Emp24-like"/>
</dbReference>
<evidence type="ECO:0000256" key="8">
    <source>
        <dbReference type="SAM" id="SignalP"/>
    </source>
</evidence>
<feature type="chain" id="PRO_5043359268" description="GOLD domain-containing protein" evidence="8">
    <location>
        <begin position="27"/>
        <end position="216"/>
    </location>
</feature>
<keyword evidence="4 8" id="KW-0732">Signal</keyword>
<evidence type="ECO:0000256" key="5">
    <source>
        <dbReference type="ARBA" id="ARBA00022989"/>
    </source>
</evidence>
<dbReference type="Proteomes" id="UP001162031">
    <property type="component" value="Unassembled WGS sequence"/>
</dbReference>
<keyword evidence="3 7" id="KW-0812">Transmembrane</keyword>
<reference evidence="10" key="1">
    <citation type="submission" date="2022-12" db="EMBL/GenBank/DDBJ databases">
        <authorList>
            <person name="Webb A."/>
        </authorList>
    </citation>
    <scope>NUCLEOTIDE SEQUENCE</scope>
    <source>
        <strain evidence="10">Hp1</strain>
    </source>
</reference>
<proteinExistence type="inferred from homology"/>
<evidence type="ECO:0000259" key="9">
    <source>
        <dbReference type="PROSITE" id="PS50866"/>
    </source>
</evidence>
<comment type="subcellular location">
    <subcellularLocation>
        <location evidence="1 7">Membrane</location>
        <topology evidence="1 7">Single-pass type I membrane protein</topology>
    </subcellularLocation>
</comment>
<dbReference type="GO" id="GO:0016020">
    <property type="term" value="C:membrane"/>
    <property type="evidence" value="ECO:0007669"/>
    <property type="project" value="UniProtKB-SubCell"/>
</dbReference>
<accession>A0AAV0SWU8</accession>
<dbReference type="SMART" id="SM01190">
    <property type="entry name" value="EMP24_GP25L"/>
    <property type="match status" value="1"/>
</dbReference>
<feature type="signal peptide" evidence="8">
    <location>
        <begin position="1"/>
        <end position="26"/>
    </location>
</feature>
<evidence type="ECO:0000256" key="7">
    <source>
        <dbReference type="RuleBase" id="RU003827"/>
    </source>
</evidence>
<dbReference type="PROSITE" id="PS50866">
    <property type="entry name" value="GOLD"/>
    <property type="match status" value="1"/>
</dbReference>
<dbReference type="InterPro" id="IPR009038">
    <property type="entry name" value="GOLD_dom"/>
</dbReference>
<keyword evidence="5" id="KW-1133">Transmembrane helix</keyword>
<evidence type="ECO:0000313" key="11">
    <source>
        <dbReference type="Proteomes" id="UP001162031"/>
    </source>
</evidence>
<evidence type="ECO:0000256" key="6">
    <source>
        <dbReference type="ARBA" id="ARBA00023136"/>
    </source>
</evidence>
<evidence type="ECO:0000256" key="4">
    <source>
        <dbReference type="ARBA" id="ARBA00022729"/>
    </source>
</evidence>
<dbReference type="PANTHER" id="PTHR22811">
    <property type="entry name" value="TRANSMEMBRANE EMP24 DOMAIN-CONTAINING PROTEIN"/>
    <property type="match status" value="1"/>
</dbReference>
<dbReference type="AlphaFoldDB" id="A0AAV0SWU8"/>
<dbReference type="EMBL" id="CANTFL010000034">
    <property type="protein sequence ID" value="CAI5709518.1"/>
    <property type="molecule type" value="Genomic_DNA"/>
</dbReference>
<comment type="similarity">
    <text evidence="2 7">Belongs to the EMP24/GP25L family.</text>
</comment>
<keyword evidence="11" id="KW-1185">Reference proteome</keyword>
<dbReference type="Pfam" id="PF01105">
    <property type="entry name" value="EMP24_GP25L"/>
    <property type="match status" value="1"/>
</dbReference>
<evidence type="ECO:0000256" key="2">
    <source>
        <dbReference type="ARBA" id="ARBA00007104"/>
    </source>
</evidence>
<sequence length="216" mass="24602">MTRRSSPRNARALLLLLLSAASVAHALYFVVKEKEVNRCFIVDVPAQTPIRVEYESPDTTDVMKAMLTIHSAGFEDPILEEPTSRKGTKSFTTQQNGLSWVCVALDSSKYELPDDVSMRFTLKLVIGTSQEEYQNLAKKNQMDDLHLKILQLRDRVTAIQRNQDYAKEKSLAMQSSIESNNQRSMWVSLVQIATLLITGFYQAKHLKAYLYKKKLV</sequence>
<evidence type="ECO:0000313" key="10">
    <source>
        <dbReference type="EMBL" id="CAI5709518.1"/>
    </source>
</evidence>
<protein>
    <recommendedName>
        <fullName evidence="9">GOLD domain-containing protein</fullName>
    </recommendedName>
</protein>
<gene>
    <name evidence="10" type="ORF">HBR001_LOCUS291</name>
</gene>
<feature type="domain" description="GOLD" evidence="9">
    <location>
        <begin position="37"/>
        <end position="124"/>
    </location>
</feature>
<comment type="caution">
    <text evidence="10">The sequence shown here is derived from an EMBL/GenBank/DDBJ whole genome shotgun (WGS) entry which is preliminary data.</text>
</comment>
<name>A0AAV0SWU8_HYABA</name>
<evidence type="ECO:0000256" key="3">
    <source>
        <dbReference type="ARBA" id="ARBA00022692"/>
    </source>
</evidence>
<evidence type="ECO:0000256" key="1">
    <source>
        <dbReference type="ARBA" id="ARBA00004479"/>
    </source>
</evidence>
<organism evidence="10 11">
    <name type="scientific">Hyaloperonospora brassicae</name>
    <name type="common">Brassica downy mildew</name>
    <name type="synonym">Peronospora brassicae</name>
    <dbReference type="NCBI Taxonomy" id="162125"/>
    <lineage>
        <taxon>Eukaryota</taxon>
        <taxon>Sar</taxon>
        <taxon>Stramenopiles</taxon>
        <taxon>Oomycota</taxon>
        <taxon>Peronosporomycetes</taxon>
        <taxon>Peronosporales</taxon>
        <taxon>Peronosporaceae</taxon>
        <taxon>Hyaloperonospora</taxon>
    </lineage>
</organism>
<keyword evidence="6" id="KW-0472">Membrane</keyword>